<evidence type="ECO:0000256" key="3">
    <source>
        <dbReference type="ARBA" id="ARBA00022748"/>
    </source>
</evidence>
<feature type="transmembrane region" description="Helical" evidence="6">
    <location>
        <begin position="42"/>
        <end position="65"/>
    </location>
</feature>
<feature type="transmembrane region" description="Helical" evidence="6">
    <location>
        <begin position="77"/>
        <end position="100"/>
    </location>
</feature>
<dbReference type="Pfam" id="PF05140">
    <property type="entry name" value="ResB"/>
    <property type="match status" value="1"/>
</dbReference>
<name>A0A425Y5J8_9BACT</name>
<evidence type="ECO:0000256" key="4">
    <source>
        <dbReference type="ARBA" id="ARBA00022989"/>
    </source>
</evidence>
<dbReference type="GO" id="GO:0016020">
    <property type="term" value="C:membrane"/>
    <property type="evidence" value="ECO:0007669"/>
    <property type="project" value="UniProtKB-SubCell"/>
</dbReference>
<dbReference type="RefSeq" id="WP_125029653.1">
    <property type="nucleotide sequence ID" value="NZ_JAPXVP010000003.1"/>
</dbReference>
<feature type="transmembrane region" description="Helical" evidence="6">
    <location>
        <begin position="380"/>
        <end position="400"/>
    </location>
</feature>
<evidence type="ECO:0000256" key="5">
    <source>
        <dbReference type="ARBA" id="ARBA00023136"/>
    </source>
</evidence>
<dbReference type="AlphaFoldDB" id="A0A425Y5J8"/>
<dbReference type="EMBL" id="QQWG01000003">
    <property type="protein sequence ID" value="RRG23614.1"/>
    <property type="molecule type" value="Genomic_DNA"/>
</dbReference>
<dbReference type="PANTHER" id="PTHR31566">
    <property type="entry name" value="CYTOCHROME C BIOGENESIS PROTEIN CCS1, CHLOROPLASTIC"/>
    <property type="match status" value="1"/>
</dbReference>
<keyword evidence="4 6" id="KW-1133">Transmembrane helix</keyword>
<keyword evidence="3" id="KW-0201">Cytochrome c-type biogenesis</keyword>
<accession>A0A425Y5J8</accession>
<organism evidence="8 9">
    <name type="scientific">Ancylomarina euxinus</name>
    <dbReference type="NCBI Taxonomy" id="2283627"/>
    <lineage>
        <taxon>Bacteria</taxon>
        <taxon>Pseudomonadati</taxon>
        <taxon>Bacteroidota</taxon>
        <taxon>Bacteroidia</taxon>
        <taxon>Marinilabiliales</taxon>
        <taxon>Marinifilaceae</taxon>
        <taxon>Ancylomarina</taxon>
    </lineage>
</organism>
<evidence type="ECO:0000256" key="1">
    <source>
        <dbReference type="ARBA" id="ARBA00004141"/>
    </source>
</evidence>
<feature type="transmembrane region" description="Helical" evidence="6">
    <location>
        <begin position="12"/>
        <end position="36"/>
    </location>
</feature>
<protein>
    <recommendedName>
        <fullName evidence="7">ResB-like domain-containing protein</fullName>
    </recommendedName>
</protein>
<feature type="transmembrane region" description="Helical" evidence="6">
    <location>
        <begin position="120"/>
        <end position="138"/>
    </location>
</feature>
<evidence type="ECO:0000313" key="9">
    <source>
        <dbReference type="Proteomes" id="UP000285794"/>
    </source>
</evidence>
<dbReference type="InterPro" id="IPR007816">
    <property type="entry name" value="ResB-like_domain"/>
</dbReference>
<feature type="domain" description="ResB-like" evidence="7">
    <location>
        <begin position="311"/>
        <end position="363"/>
    </location>
</feature>
<keyword evidence="5 6" id="KW-0472">Membrane</keyword>
<reference evidence="8 9" key="1">
    <citation type="submission" date="2018-07" db="EMBL/GenBank/DDBJ databases">
        <title>Draft genome sequence of Ancylomarina sp. M1P.</title>
        <authorList>
            <person name="Yadav S."/>
            <person name="Villanueva L."/>
            <person name="Damste J.S.S."/>
        </authorList>
    </citation>
    <scope>NUCLEOTIDE SEQUENCE [LARGE SCALE GENOMIC DNA]</scope>
    <source>
        <strain evidence="8 9">M1P</strain>
    </source>
</reference>
<gene>
    <name evidence="8" type="ORF">DWB61_04265</name>
</gene>
<evidence type="ECO:0000256" key="2">
    <source>
        <dbReference type="ARBA" id="ARBA00022692"/>
    </source>
</evidence>
<dbReference type="PANTHER" id="PTHR31566:SF5">
    <property type="entry name" value="RESB-LIKE DOMAIN-CONTAINING PROTEIN"/>
    <property type="match status" value="1"/>
</dbReference>
<evidence type="ECO:0000256" key="6">
    <source>
        <dbReference type="SAM" id="Phobius"/>
    </source>
</evidence>
<evidence type="ECO:0000313" key="8">
    <source>
        <dbReference type="EMBL" id="RRG23614.1"/>
    </source>
</evidence>
<dbReference type="GO" id="GO:0017004">
    <property type="term" value="P:cytochrome complex assembly"/>
    <property type="evidence" value="ECO:0007669"/>
    <property type="project" value="UniProtKB-KW"/>
</dbReference>
<sequence length="408" mass="46570">MSIKKPIWQHPFGYAESFIISFGILSVGFILEFILPKTQSTLVFPLNLILGISFFVLLVVSHFLFRKTKIHSFLSGIPLTIALVSSLSFLVILMGILPQVSSHKTGLIQQLGLNQMTSSYPFLMINVLLLIVLAFVSLRKTFPFKLKNWGFVCSHWGLWIVIFAGGLGSGDLRRLKMDVYENKIELQSYDENKKLYEMPLAIKLKDFLIDEFNPKLAIVENETGKLYEAQKPSMIMIEKGLHCDLQSWKIQVEEFYVASGRAGDRYYQLADFGAAPAAKVQAISPQNDTLQGWISCGSFNRPHESLKLNDQFSLVMTVPEPKRFSSVVTFYTPDGKKQDATLEVNKPVTVNGWKIYQLSYDDKMGRYSNKSILEVVRDPWQPYVYLGIFMMMIGAVYMFWKGRETIRE</sequence>
<comment type="subcellular location">
    <subcellularLocation>
        <location evidence="1">Membrane</location>
        <topology evidence="1">Multi-pass membrane protein</topology>
    </subcellularLocation>
</comment>
<evidence type="ECO:0000259" key="7">
    <source>
        <dbReference type="Pfam" id="PF05140"/>
    </source>
</evidence>
<keyword evidence="2 6" id="KW-0812">Transmembrane</keyword>
<dbReference type="OrthoDB" id="596762at2"/>
<proteinExistence type="predicted"/>
<keyword evidence="9" id="KW-1185">Reference proteome</keyword>
<comment type="caution">
    <text evidence="8">The sequence shown here is derived from an EMBL/GenBank/DDBJ whole genome shotgun (WGS) entry which is preliminary data.</text>
</comment>
<feature type="transmembrane region" description="Helical" evidence="6">
    <location>
        <begin position="150"/>
        <end position="168"/>
    </location>
</feature>
<dbReference type="Proteomes" id="UP000285794">
    <property type="component" value="Unassembled WGS sequence"/>
</dbReference>
<dbReference type="InterPro" id="IPR023494">
    <property type="entry name" value="Cyt_c_bgen_Ccs1/CcsB/ResB"/>
</dbReference>